<dbReference type="EMBL" id="CP003261">
    <property type="protein sequence ID" value="AGK98895.1"/>
    <property type="molecule type" value="Genomic_DNA"/>
</dbReference>
<protein>
    <submittedName>
        <fullName evidence="1">Uncharacterized protein</fullName>
    </submittedName>
</protein>
<accession>R4KH06</accession>
<reference evidence="1 2" key="1">
    <citation type="submission" date="2012-01" db="EMBL/GenBank/DDBJ databases">
        <title>Complete sequence of chromosome of Clostridium pasteurianum BC1.</title>
        <authorList>
            <consortium name="US DOE Joint Genome Institute"/>
            <person name="Lucas S."/>
            <person name="Han J."/>
            <person name="Lapidus A."/>
            <person name="Cheng J.-F."/>
            <person name="Goodwin L."/>
            <person name="Pitluck S."/>
            <person name="Peters L."/>
            <person name="Mikhailova N."/>
            <person name="Teshima H."/>
            <person name="Detter J.C."/>
            <person name="Han C."/>
            <person name="Tapia R."/>
            <person name="Land M."/>
            <person name="Hauser L."/>
            <person name="Kyrpides N."/>
            <person name="Ivanova N."/>
            <person name="Pagani I."/>
            <person name="Dunn J."/>
            <person name="Taghavi S."/>
            <person name="Francis A."/>
            <person name="van der Lelie D."/>
            <person name="Woyke T."/>
        </authorList>
    </citation>
    <scope>NUCLEOTIDE SEQUENCE [LARGE SCALE GENOMIC DNA]</scope>
    <source>
        <strain evidence="1 2">BC1</strain>
    </source>
</reference>
<dbReference type="KEGG" id="cpas:Clopa_4164"/>
<gene>
    <name evidence="1" type="ORF">Clopa_4164</name>
</gene>
<proteinExistence type="predicted"/>
<sequence>MVHLICAGGIRQELGVYEVIDDCGGSLLGWMSQNPFVRLYREDVAPVVLKKSLIYVK</sequence>
<dbReference type="Proteomes" id="UP000013523">
    <property type="component" value="Chromosome"/>
</dbReference>
<evidence type="ECO:0000313" key="2">
    <source>
        <dbReference type="Proteomes" id="UP000013523"/>
    </source>
</evidence>
<keyword evidence="2" id="KW-1185">Reference proteome</keyword>
<evidence type="ECO:0000313" key="1">
    <source>
        <dbReference type="EMBL" id="AGK98895.1"/>
    </source>
</evidence>
<organism evidence="1 2">
    <name type="scientific">Clostridium pasteurianum BC1</name>
    <dbReference type="NCBI Taxonomy" id="86416"/>
    <lineage>
        <taxon>Bacteria</taxon>
        <taxon>Bacillati</taxon>
        <taxon>Bacillota</taxon>
        <taxon>Clostridia</taxon>
        <taxon>Eubacteriales</taxon>
        <taxon>Clostridiaceae</taxon>
        <taxon>Clostridium</taxon>
    </lineage>
</organism>
<dbReference type="HOGENOM" id="CLU_2988621_0_0_9"/>
<dbReference type="STRING" id="86416.Clopa_4164"/>
<dbReference type="AlphaFoldDB" id="R4KH06"/>
<dbReference type="PATRIC" id="fig|86416.3.peg.4168"/>
<name>R4KH06_CLOPA</name>